<reference evidence="10" key="1">
    <citation type="submission" date="2022-03" db="EMBL/GenBank/DDBJ databases">
        <title>Genomic Encyclopedia of Type Strains, Phase III (KMG-III): the genomes of soil and plant-associated and newly described type strains.</title>
        <authorList>
            <person name="Whitman W."/>
        </authorList>
    </citation>
    <scope>NUCLEOTIDE SEQUENCE</scope>
    <source>
        <strain evidence="10">ANL 6-2</strain>
    </source>
</reference>
<comment type="subcellular location">
    <subcellularLocation>
        <location evidence="7">Cytoplasm</location>
    </subcellularLocation>
</comment>
<dbReference type="SMART" id="SM00650">
    <property type="entry name" value="rADc"/>
    <property type="match status" value="1"/>
</dbReference>
<dbReference type="NCBIfam" id="TIGR00755">
    <property type="entry name" value="ksgA"/>
    <property type="match status" value="1"/>
</dbReference>
<evidence type="ECO:0000256" key="8">
    <source>
        <dbReference type="PROSITE-ProRule" id="PRU01026"/>
    </source>
</evidence>
<dbReference type="GO" id="GO:0003723">
    <property type="term" value="F:RNA binding"/>
    <property type="evidence" value="ECO:0007669"/>
    <property type="project" value="UniProtKB-UniRule"/>
</dbReference>
<dbReference type="PANTHER" id="PTHR11727:SF7">
    <property type="entry name" value="DIMETHYLADENOSINE TRANSFERASE-RELATED"/>
    <property type="match status" value="1"/>
</dbReference>
<dbReference type="InterPro" id="IPR001737">
    <property type="entry name" value="KsgA/Erm"/>
</dbReference>
<proteinExistence type="inferred from homology"/>
<dbReference type="InterPro" id="IPR020598">
    <property type="entry name" value="rRNA_Ade_methylase_Trfase_N"/>
</dbReference>
<evidence type="ECO:0000256" key="4">
    <source>
        <dbReference type="ARBA" id="ARBA00022679"/>
    </source>
</evidence>
<protein>
    <recommendedName>
        <fullName evidence="7">Ribosomal RNA small subunit methyltransferase A</fullName>
        <ecNumber evidence="7">2.1.1.182</ecNumber>
    </recommendedName>
    <alternativeName>
        <fullName evidence="7">16S rRNA (adenine(1518)-N(6)/adenine(1519)-N(6))-dimethyltransferase</fullName>
    </alternativeName>
    <alternativeName>
        <fullName evidence="7">16S rRNA dimethyladenosine transferase</fullName>
    </alternativeName>
    <alternativeName>
        <fullName evidence="7">16S rRNA dimethylase</fullName>
    </alternativeName>
    <alternativeName>
        <fullName evidence="7">S-adenosylmethionine-6-N', N'-adenosyl(rRNA) dimethyltransferase</fullName>
    </alternativeName>
</protein>
<keyword evidence="5 7" id="KW-0949">S-adenosyl-L-methionine</keyword>
<dbReference type="Proteomes" id="UP001205843">
    <property type="component" value="Unassembled WGS sequence"/>
</dbReference>
<feature type="binding site" evidence="7 8">
    <location>
        <position position="110"/>
    </location>
    <ligand>
        <name>S-adenosyl-L-methionine</name>
        <dbReference type="ChEBI" id="CHEBI:59789"/>
    </ligand>
</feature>
<feature type="binding site" evidence="7 8">
    <location>
        <position position="43"/>
    </location>
    <ligand>
        <name>S-adenosyl-L-methionine</name>
        <dbReference type="ChEBI" id="CHEBI:59789"/>
    </ligand>
</feature>
<keyword evidence="11" id="KW-1185">Reference proteome</keyword>
<evidence type="ECO:0000259" key="9">
    <source>
        <dbReference type="SMART" id="SM00650"/>
    </source>
</evidence>
<keyword evidence="4 7" id="KW-0808">Transferase</keyword>
<organism evidence="10 11">
    <name type="scientific">Natronocella acetinitrilica</name>
    <dbReference type="NCBI Taxonomy" id="414046"/>
    <lineage>
        <taxon>Bacteria</taxon>
        <taxon>Pseudomonadati</taxon>
        <taxon>Pseudomonadota</taxon>
        <taxon>Gammaproteobacteria</taxon>
        <taxon>Chromatiales</taxon>
        <taxon>Ectothiorhodospiraceae</taxon>
        <taxon>Natronocella</taxon>
    </lineage>
</organism>
<dbReference type="InterPro" id="IPR020596">
    <property type="entry name" value="rRNA_Ade_Mease_Trfase_CS"/>
</dbReference>
<dbReference type="SUPFAM" id="SSF53335">
    <property type="entry name" value="S-adenosyl-L-methionine-dependent methyltransferases"/>
    <property type="match status" value="1"/>
</dbReference>
<dbReference type="InterPro" id="IPR029063">
    <property type="entry name" value="SAM-dependent_MTases_sf"/>
</dbReference>
<dbReference type="EC" id="2.1.1.182" evidence="7"/>
<evidence type="ECO:0000256" key="1">
    <source>
        <dbReference type="ARBA" id="ARBA00022490"/>
    </source>
</evidence>
<keyword evidence="2 7" id="KW-0698">rRNA processing</keyword>
<sequence length="263" mass="28539">MNDFAGHRARKRFGQNFLHDRGVIQRIIAAVQPRPGDHLVEIGPGQGALTLPLLDAAGSLEAVEMDRDLVPRLQARCAGHGELVLHQGDALRFDFRQCHGGAGRLRLIGNLPYNISTPLLFHLLKQADLVLDMHFMLQREVVERMAAQPGSKTYGRLSVMIQYACEVEALFRVPPGAFNPAPKVESAIVRLTPKSPDLPACDQQRLATVVAAAFGQRRKTLRRALAGVIDAGLISTAGIDPGARAEQLTVGQFVRLANASSPP</sequence>
<evidence type="ECO:0000256" key="7">
    <source>
        <dbReference type="HAMAP-Rule" id="MF_00607"/>
    </source>
</evidence>
<feature type="binding site" evidence="7 8">
    <location>
        <position position="18"/>
    </location>
    <ligand>
        <name>S-adenosyl-L-methionine</name>
        <dbReference type="ChEBI" id="CHEBI:59789"/>
    </ligand>
</feature>
<keyword evidence="3 7" id="KW-0489">Methyltransferase</keyword>
<dbReference type="EMBL" id="JALJXV010000001">
    <property type="protein sequence ID" value="MCP1672981.1"/>
    <property type="molecule type" value="Genomic_DNA"/>
</dbReference>
<feature type="domain" description="Ribosomal RNA adenine methylase transferase N-terminal" evidence="9">
    <location>
        <begin position="23"/>
        <end position="195"/>
    </location>
</feature>
<evidence type="ECO:0000313" key="10">
    <source>
        <dbReference type="EMBL" id="MCP1672981.1"/>
    </source>
</evidence>
<comment type="caution">
    <text evidence="10">The sequence shown here is derived from an EMBL/GenBank/DDBJ whole genome shotgun (WGS) entry which is preliminary data.</text>
</comment>
<dbReference type="InterPro" id="IPR023165">
    <property type="entry name" value="rRNA_Ade_diMease-like_C"/>
</dbReference>
<dbReference type="FunFam" id="1.10.8.100:FF:000001">
    <property type="entry name" value="Ribosomal RNA small subunit methyltransferase A"/>
    <property type="match status" value="1"/>
</dbReference>
<accession>A0AAE3KA54</accession>
<keyword evidence="6 7" id="KW-0694">RNA-binding</keyword>
<evidence type="ECO:0000313" key="11">
    <source>
        <dbReference type="Proteomes" id="UP001205843"/>
    </source>
</evidence>
<dbReference type="GO" id="GO:0005829">
    <property type="term" value="C:cytosol"/>
    <property type="evidence" value="ECO:0007669"/>
    <property type="project" value="TreeGrafter"/>
</dbReference>
<comment type="similarity">
    <text evidence="7">Belongs to the class I-like SAM-binding methyltransferase superfamily. rRNA adenine N(6)-methyltransferase family. RsmA subfamily.</text>
</comment>
<feature type="binding site" evidence="7 8">
    <location>
        <position position="89"/>
    </location>
    <ligand>
        <name>S-adenosyl-L-methionine</name>
        <dbReference type="ChEBI" id="CHEBI:59789"/>
    </ligand>
</feature>
<feature type="binding site" evidence="7 8">
    <location>
        <position position="64"/>
    </location>
    <ligand>
        <name>S-adenosyl-L-methionine</name>
        <dbReference type="ChEBI" id="CHEBI:59789"/>
    </ligand>
</feature>
<dbReference type="HAMAP" id="MF_00607">
    <property type="entry name" value="16SrRNA_methyltr_A"/>
    <property type="match status" value="1"/>
</dbReference>
<dbReference type="Pfam" id="PF00398">
    <property type="entry name" value="RrnaAD"/>
    <property type="match status" value="1"/>
</dbReference>
<dbReference type="PANTHER" id="PTHR11727">
    <property type="entry name" value="DIMETHYLADENOSINE TRANSFERASE"/>
    <property type="match status" value="1"/>
</dbReference>
<comment type="function">
    <text evidence="7">Specifically dimethylates two adjacent adenosines (A1518 and A1519) in the loop of a conserved hairpin near the 3'-end of 16S rRNA in the 30S particle. May play a critical role in biogenesis of 30S subunits.</text>
</comment>
<dbReference type="Gene3D" id="1.10.8.100">
    <property type="entry name" value="Ribosomal RNA adenine dimethylase-like, domain 2"/>
    <property type="match status" value="1"/>
</dbReference>
<gene>
    <name evidence="7" type="primary">rsmA</name>
    <name evidence="7" type="synonym">ksgA</name>
    <name evidence="10" type="ORF">J2T57_000073</name>
</gene>
<comment type="catalytic activity">
    <reaction evidence="7">
        <text>adenosine(1518)/adenosine(1519) in 16S rRNA + 4 S-adenosyl-L-methionine = N(6)-dimethyladenosine(1518)/N(6)-dimethyladenosine(1519) in 16S rRNA + 4 S-adenosyl-L-homocysteine + 4 H(+)</text>
        <dbReference type="Rhea" id="RHEA:19609"/>
        <dbReference type="Rhea" id="RHEA-COMP:10232"/>
        <dbReference type="Rhea" id="RHEA-COMP:10233"/>
        <dbReference type="ChEBI" id="CHEBI:15378"/>
        <dbReference type="ChEBI" id="CHEBI:57856"/>
        <dbReference type="ChEBI" id="CHEBI:59789"/>
        <dbReference type="ChEBI" id="CHEBI:74411"/>
        <dbReference type="ChEBI" id="CHEBI:74493"/>
        <dbReference type="EC" id="2.1.1.182"/>
    </reaction>
</comment>
<dbReference type="RefSeq" id="WP_253472583.1">
    <property type="nucleotide sequence ID" value="NZ_JALJXV010000001.1"/>
</dbReference>
<dbReference type="GO" id="GO:0052908">
    <property type="term" value="F:16S rRNA (adenine(1518)-N(6)/adenine(1519)-N(6))-dimethyltransferase activity"/>
    <property type="evidence" value="ECO:0007669"/>
    <property type="project" value="UniProtKB-EC"/>
</dbReference>
<dbReference type="Gene3D" id="3.40.50.150">
    <property type="entry name" value="Vaccinia Virus protein VP39"/>
    <property type="match status" value="1"/>
</dbReference>
<evidence type="ECO:0000256" key="6">
    <source>
        <dbReference type="ARBA" id="ARBA00022884"/>
    </source>
</evidence>
<evidence type="ECO:0000256" key="3">
    <source>
        <dbReference type="ARBA" id="ARBA00022603"/>
    </source>
</evidence>
<dbReference type="InterPro" id="IPR011530">
    <property type="entry name" value="rRNA_adenine_dimethylase"/>
</dbReference>
<feature type="binding site" evidence="7 8">
    <location>
        <position position="16"/>
    </location>
    <ligand>
        <name>S-adenosyl-L-methionine</name>
        <dbReference type="ChEBI" id="CHEBI:59789"/>
    </ligand>
</feature>
<keyword evidence="1 7" id="KW-0963">Cytoplasm</keyword>
<evidence type="ECO:0000256" key="5">
    <source>
        <dbReference type="ARBA" id="ARBA00022691"/>
    </source>
</evidence>
<dbReference type="AlphaFoldDB" id="A0AAE3KA54"/>
<dbReference type="PROSITE" id="PS01131">
    <property type="entry name" value="RRNA_A_DIMETH"/>
    <property type="match status" value="1"/>
</dbReference>
<name>A0AAE3KA54_9GAMM</name>
<dbReference type="PROSITE" id="PS51689">
    <property type="entry name" value="SAM_RNA_A_N6_MT"/>
    <property type="match status" value="1"/>
</dbReference>
<evidence type="ECO:0000256" key="2">
    <source>
        <dbReference type="ARBA" id="ARBA00022552"/>
    </source>
</evidence>